<dbReference type="PANTHER" id="PTHR37011:SF1">
    <property type="entry name" value="POT FAMILY PEPTIDE TRANSPORT PROTEIN"/>
    <property type="match status" value="1"/>
</dbReference>
<feature type="domain" description="Lipoprotein YgdI/YgdR-like SH3-like" evidence="7">
    <location>
        <begin position="22"/>
        <end position="69"/>
    </location>
</feature>
<evidence type="ECO:0000256" key="6">
    <source>
        <dbReference type="SAM" id="SignalP"/>
    </source>
</evidence>
<sequence>MKKAFLALSTLTLGLLVGCSTPSLIVLSNGQEIQTLDKPKYDAKSGFYEFKQPDGKLQRLNKDQVHTIKAL</sequence>
<dbReference type="NCBIfam" id="NF033216">
    <property type="entry name" value="lipo_YgdI_YgdR"/>
    <property type="match status" value="1"/>
</dbReference>
<dbReference type="InterPro" id="IPR047807">
    <property type="entry name" value="YgdI/YgdR-like_SH3-like"/>
</dbReference>
<evidence type="ECO:0000259" key="7">
    <source>
        <dbReference type="Pfam" id="PF06004"/>
    </source>
</evidence>
<dbReference type="SUPFAM" id="SSF50182">
    <property type="entry name" value="Sm-like ribonucleoproteins"/>
    <property type="match status" value="1"/>
</dbReference>
<evidence type="ECO:0000313" key="8">
    <source>
        <dbReference type="EMBL" id="TRO13954.1"/>
    </source>
</evidence>
<feature type="signal peptide" evidence="6">
    <location>
        <begin position="1"/>
        <end position="25"/>
    </location>
</feature>
<feature type="chain" id="PRO_5044887222" evidence="6">
    <location>
        <begin position="26"/>
        <end position="71"/>
    </location>
</feature>
<protein>
    <submittedName>
        <fullName evidence="8">YgdI/YgdR family lipoprotein</fullName>
    </submittedName>
</protein>
<evidence type="ECO:0000256" key="1">
    <source>
        <dbReference type="ARBA" id="ARBA00022475"/>
    </source>
</evidence>
<dbReference type="Pfam" id="PF06004">
    <property type="entry name" value="DUF903"/>
    <property type="match status" value="1"/>
</dbReference>
<evidence type="ECO:0000256" key="5">
    <source>
        <dbReference type="ARBA" id="ARBA00023288"/>
    </source>
</evidence>
<dbReference type="RefSeq" id="WP_073646590.1">
    <property type="nucleotide sequence ID" value="NZ_SCFV01000010.1"/>
</dbReference>
<evidence type="ECO:0000256" key="2">
    <source>
        <dbReference type="ARBA" id="ARBA00022729"/>
    </source>
</evidence>
<keyword evidence="5 8" id="KW-0449">Lipoprotein</keyword>
<evidence type="ECO:0000256" key="3">
    <source>
        <dbReference type="ARBA" id="ARBA00023136"/>
    </source>
</evidence>
<keyword evidence="3" id="KW-0472">Membrane</keyword>
<dbReference type="EMBL" id="SCFV01000010">
    <property type="protein sequence ID" value="TRO13954.1"/>
    <property type="molecule type" value="Genomic_DNA"/>
</dbReference>
<dbReference type="AlphaFoldDB" id="A0ABD7RRZ1"/>
<comment type="caution">
    <text evidence="8">The sequence shown here is derived from an EMBL/GenBank/DDBJ whole genome shotgun (WGS) entry which is preliminary data.</text>
</comment>
<keyword evidence="2 6" id="KW-0732">Signal</keyword>
<evidence type="ECO:0000313" key="9">
    <source>
        <dbReference type="Proteomes" id="UP000317327"/>
    </source>
</evidence>
<gene>
    <name evidence="8" type="ORF">EQ836_20250</name>
</gene>
<organism evidence="8 9">
    <name type="scientific">Ectopseudomonas mendocina</name>
    <name type="common">Pseudomonas mendocina</name>
    <dbReference type="NCBI Taxonomy" id="300"/>
    <lineage>
        <taxon>Bacteria</taxon>
        <taxon>Pseudomonadati</taxon>
        <taxon>Pseudomonadota</taxon>
        <taxon>Gammaproteobacteria</taxon>
        <taxon>Pseudomonadales</taxon>
        <taxon>Pseudomonadaceae</taxon>
        <taxon>Ectopseudomonas</taxon>
    </lineage>
</organism>
<accession>A0ABD7RRZ1</accession>
<dbReference type="PANTHER" id="PTHR37011">
    <property type="entry name" value="POT FAMILY PEPTIDE TRANSPORT PROTEIN-RELATED"/>
    <property type="match status" value="1"/>
</dbReference>
<dbReference type="Gene3D" id="2.30.30.100">
    <property type="match status" value="1"/>
</dbReference>
<evidence type="ECO:0000256" key="4">
    <source>
        <dbReference type="ARBA" id="ARBA00023139"/>
    </source>
</evidence>
<reference evidence="8 9" key="1">
    <citation type="submission" date="2019-01" db="EMBL/GenBank/DDBJ databases">
        <title>Whole genome shotgun sequencing of Pseudomonas spp. isolated by its ability to degrade furfural.</title>
        <authorList>
            <person name="Donoso R."/>
            <person name="Farkas C."/>
            <person name="Villegas P."/>
            <person name="Gonzales-Toro F."/>
            <person name="Guajardo-Parra M."/>
            <person name="Araya-Nail M."/>
            <person name="Morgante V."/>
            <person name="Perez-Pantoja D."/>
        </authorList>
    </citation>
    <scope>NUCLEOTIDE SEQUENCE [LARGE SCALE GENOMIC DNA]</scope>
    <source>
        <strain evidence="8 9">VN231</strain>
    </source>
</reference>
<dbReference type="InterPro" id="IPR010305">
    <property type="entry name" value="YgdI/YgdR-like"/>
</dbReference>
<keyword evidence="1" id="KW-1003">Cell membrane</keyword>
<proteinExistence type="predicted"/>
<dbReference type="Proteomes" id="UP000317327">
    <property type="component" value="Unassembled WGS sequence"/>
</dbReference>
<keyword evidence="4" id="KW-0564">Palmitate</keyword>
<dbReference type="InterPro" id="IPR010920">
    <property type="entry name" value="LSM_dom_sf"/>
</dbReference>
<name>A0ABD7RRZ1_ECTME</name>
<dbReference type="PROSITE" id="PS51257">
    <property type="entry name" value="PROKAR_LIPOPROTEIN"/>
    <property type="match status" value="1"/>
</dbReference>